<feature type="non-terminal residue" evidence="3">
    <location>
        <position position="83"/>
    </location>
</feature>
<feature type="domain" description="Tc1-like transposase DDE" evidence="2">
    <location>
        <begin position="4"/>
        <end position="83"/>
    </location>
</feature>
<protein>
    <recommendedName>
        <fullName evidence="2">Tc1-like transposase DDE domain-containing protein</fullName>
    </recommendedName>
</protein>
<feature type="region of interest" description="Disordered" evidence="1">
    <location>
        <begin position="1"/>
        <end position="21"/>
    </location>
</feature>
<evidence type="ECO:0000313" key="4">
    <source>
        <dbReference type="Proteomes" id="UP000054144"/>
    </source>
</evidence>
<reference evidence="3 4" key="1">
    <citation type="journal article" date="2015" name="Fungal Genet. Biol.">
        <title>Evolution of novel wood decay mechanisms in Agaricales revealed by the genome sequences of Fistulina hepatica and Cylindrobasidium torrendii.</title>
        <authorList>
            <person name="Floudas D."/>
            <person name="Held B.W."/>
            <person name="Riley R."/>
            <person name="Nagy L.G."/>
            <person name="Koehler G."/>
            <person name="Ransdell A.S."/>
            <person name="Younus H."/>
            <person name="Chow J."/>
            <person name="Chiniquy J."/>
            <person name="Lipzen A."/>
            <person name="Tritt A."/>
            <person name="Sun H."/>
            <person name="Haridas S."/>
            <person name="LaButti K."/>
            <person name="Ohm R.A."/>
            <person name="Kues U."/>
            <person name="Blanchette R.A."/>
            <person name="Grigoriev I.V."/>
            <person name="Minto R.E."/>
            <person name="Hibbett D.S."/>
        </authorList>
    </citation>
    <scope>NUCLEOTIDE SEQUENCE [LARGE SCALE GENOMIC DNA]</scope>
    <source>
        <strain evidence="3 4">ATCC 64428</strain>
    </source>
</reference>
<evidence type="ECO:0000313" key="3">
    <source>
        <dbReference type="EMBL" id="KIY48499.1"/>
    </source>
</evidence>
<keyword evidence="4" id="KW-1185">Reference proteome</keyword>
<proteinExistence type="predicted"/>
<accession>A0A0D7ADL9</accession>
<dbReference type="AlphaFoldDB" id="A0A0D7ADL9"/>
<name>A0A0D7ADL9_9AGAR</name>
<dbReference type="InterPro" id="IPR038717">
    <property type="entry name" value="Tc1-like_DDE_dom"/>
</dbReference>
<dbReference type="OrthoDB" id="2266637at2759"/>
<evidence type="ECO:0000256" key="1">
    <source>
        <dbReference type="SAM" id="MobiDB-lite"/>
    </source>
</evidence>
<evidence type="ECO:0000259" key="2">
    <source>
        <dbReference type="Pfam" id="PF13358"/>
    </source>
</evidence>
<feature type="non-terminal residue" evidence="3">
    <location>
        <position position="1"/>
    </location>
</feature>
<organism evidence="3 4">
    <name type="scientific">Fistulina hepatica ATCC 64428</name>
    <dbReference type="NCBI Taxonomy" id="1128425"/>
    <lineage>
        <taxon>Eukaryota</taxon>
        <taxon>Fungi</taxon>
        <taxon>Dikarya</taxon>
        <taxon>Basidiomycota</taxon>
        <taxon>Agaricomycotina</taxon>
        <taxon>Agaricomycetes</taxon>
        <taxon>Agaricomycetidae</taxon>
        <taxon>Agaricales</taxon>
        <taxon>Fistulinaceae</taxon>
        <taxon>Fistulina</taxon>
    </lineage>
</organism>
<dbReference type="Proteomes" id="UP000054144">
    <property type="component" value="Unassembled WGS sequence"/>
</dbReference>
<gene>
    <name evidence="3" type="ORF">FISHEDRAFT_25021</name>
</gene>
<dbReference type="EMBL" id="KN881833">
    <property type="protein sequence ID" value="KIY48499.1"/>
    <property type="molecule type" value="Genomic_DNA"/>
</dbReference>
<dbReference type="Pfam" id="PF13358">
    <property type="entry name" value="DDE_3"/>
    <property type="match status" value="1"/>
</dbReference>
<sequence length="83" mass="9588">KDDRTLCRRHGRAPKGTTPDIRWDHRRGDRYSILPTLTLDGYIAVRVVKGSITSEELYNFLIEDLIPKLNPFPEPRSVVILDN</sequence>